<evidence type="ECO:0000313" key="3">
    <source>
        <dbReference type="Proteomes" id="UP000032287"/>
    </source>
</evidence>
<dbReference type="Proteomes" id="UP000032287">
    <property type="component" value="Unassembled WGS sequence"/>
</dbReference>
<organism evidence="2 3">
    <name type="scientific">Weissella cibaria</name>
    <dbReference type="NCBI Taxonomy" id="137591"/>
    <lineage>
        <taxon>Bacteria</taxon>
        <taxon>Bacillati</taxon>
        <taxon>Bacillota</taxon>
        <taxon>Bacilli</taxon>
        <taxon>Lactobacillales</taxon>
        <taxon>Lactobacillaceae</taxon>
        <taxon>Weissella</taxon>
    </lineage>
</organism>
<keyword evidence="1" id="KW-1133">Transmembrane helix</keyword>
<dbReference type="AlphaFoldDB" id="A0A0D1K459"/>
<dbReference type="PATRIC" id="fig|137591.25.peg.1791"/>
<keyword evidence="1" id="KW-0472">Membrane</keyword>
<feature type="transmembrane region" description="Helical" evidence="1">
    <location>
        <begin position="7"/>
        <end position="38"/>
    </location>
</feature>
<feature type="transmembrane region" description="Helical" evidence="1">
    <location>
        <begin position="44"/>
        <end position="64"/>
    </location>
</feature>
<proteinExistence type="predicted"/>
<protein>
    <submittedName>
        <fullName evidence="2">Uncharacterized protein</fullName>
    </submittedName>
</protein>
<gene>
    <name evidence="2" type="ORF">QX99_01820</name>
</gene>
<evidence type="ECO:0000313" key="2">
    <source>
        <dbReference type="EMBL" id="KIU19799.1"/>
    </source>
</evidence>
<name>A0A0D1K459_9LACO</name>
<dbReference type="RefSeq" id="WP_043712003.1">
    <property type="nucleotide sequence ID" value="NZ_JALOCT010000001.1"/>
</dbReference>
<accession>A0A0D1K459</accession>
<comment type="caution">
    <text evidence="2">The sequence shown here is derived from an EMBL/GenBank/DDBJ whole genome shotgun (WGS) entry which is preliminary data.</text>
</comment>
<keyword evidence="3" id="KW-1185">Reference proteome</keyword>
<feature type="transmembrane region" description="Helical" evidence="1">
    <location>
        <begin position="76"/>
        <end position="96"/>
    </location>
</feature>
<dbReference type="EMBL" id="JWHU01000034">
    <property type="protein sequence ID" value="KIU19799.1"/>
    <property type="molecule type" value="Genomic_DNA"/>
</dbReference>
<sequence>MFMLINPLWYLVGVIIGWILRPIFWIIAVVWHIAWLIIKRIVSVLFDGFLIGIILVLGLIGDMYRRLMTRYPHVDNAMPTIVLFSILAVVMTMIVIR</sequence>
<reference evidence="2 3" key="1">
    <citation type="journal article" date="2015" name="Microbiology (Mosc.)">
        <title>Genomics of the Weissella cibaria species with an examination of its metabolic traits.</title>
        <authorList>
            <person name="Lynch K.M."/>
            <person name="Lucid A."/>
            <person name="Arendt E.K."/>
            <person name="Sleator R.D."/>
            <person name="Lucey B."/>
            <person name="Coffey A."/>
        </authorList>
    </citation>
    <scope>NUCLEOTIDE SEQUENCE [LARGE SCALE GENOMIC DNA]</scope>
    <source>
        <strain evidence="2 3">MG1</strain>
    </source>
</reference>
<evidence type="ECO:0000256" key="1">
    <source>
        <dbReference type="SAM" id="Phobius"/>
    </source>
</evidence>
<keyword evidence="1" id="KW-0812">Transmembrane</keyword>